<evidence type="ECO:0000256" key="4">
    <source>
        <dbReference type="ARBA" id="ARBA00023098"/>
    </source>
</evidence>
<feature type="region of interest" description="Disordered" evidence="7">
    <location>
        <begin position="151"/>
        <end position="186"/>
    </location>
</feature>
<evidence type="ECO:0000259" key="8">
    <source>
        <dbReference type="Pfam" id="PF00501"/>
    </source>
</evidence>
<comment type="similarity">
    <text evidence="1">Belongs to the ATP-dependent AMP-binding enzyme family.</text>
</comment>
<dbReference type="SUPFAM" id="SSF56801">
    <property type="entry name" value="Acetyl-CoA synthetase-like"/>
    <property type="match status" value="1"/>
</dbReference>
<dbReference type="InterPro" id="IPR020845">
    <property type="entry name" value="AMP-binding_CS"/>
</dbReference>
<keyword evidence="10" id="KW-1185">Reference proteome</keyword>
<feature type="domain" description="AMP-dependent synthetase/ligase" evidence="8">
    <location>
        <begin position="19"/>
        <end position="451"/>
    </location>
</feature>
<organism evidence="9 10">
    <name type="scientific">Streptomyces fildesensis</name>
    <dbReference type="NCBI Taxonomy" id="375757"/>
    <lineage>
        <taxon>Bacteria</taxon>
        <taxon>Bacillati</taxon>
        <taxon>Actinomycetota</taxon>
        <taxon>Actinomycetes</taxon>
        <taxon>Kitasatosporales</taxon>
        <taxon>Streptomycetaceae</taxon>
        <taxon>Streptomyces</taxon>
    </lineage>
</organism>
<evidence type="ECO:0000256" key="2">
    <source>
        <dbReference type="ARBA" id="ARBA00022598"/>
    </source>
</evidence>
<comment type="caution">
    <text evidence="9">The sequence shown here is derived from an EMBL/GenBank/DDBJ whole genome shotgun (WGS) entry which is preliminary data.</text>
</comment>
<name>A0ABW8C0L7_9ACTN</name>
<dbReference type="EMBL" id="JBITYG010000001">
    <property type="protein sequence ID" value="MFI9099968.1"/>
    <property type="molecule type" value="Genomic_DNA"/>
</dbReference>
<proteinExistence type="inferred from homology"/>
<comment type="catalytic activity">
    <reaction evidence="5">
        <text>a long-chain fatty acid + ATP + CoA = a long-chain fatty acyl-CoA + AMP + diphosphate</text>
        <dbReference type="Rhea" id="RHEA:15421"/>
        <dbReference type="ChEBI" id="CHEBI:30616"/>
        <dbReference type="ChEBI" id="CHEBI:33019"/>
        <dbReference type="ChEBI" id="CHEBI:57287"/>
        <dbReference type="ChEBI" id="CHEBI:57560"/>
        <dbReference type="ChEBI" id="CHEBI:83139"/>
        <dbReference type="ChEBI" id="CHEBI:456215"/>
        <dbReference type="EC" id="6.2.1.3"/>
    </reaction>
    <physiologicalReaction direction="left-to-right" evidence="5">
        <dbReference type="Rhea" id="RHEA:15422"/>
    </physiologicalReaction>
</comment>
<dbReference type="Gene3D" id="3.30.300.30">
    <property type="match status" value="1"/>
</dbReference>
<dbReference type="PANTHER" id="PTHR43272">
    <property type="entry name" value="LONG-CHAIN-FATTY-ACID--COA LIGASE"/>
    <property type="match status" value="1"/>
</dbReference>
<evidence type="ECO:0000313" key="9">
    <source>
        <dbReference type="EMBL" id="MFI9099968.1"/>
    </source>
</evidence>
<evidence type="ECO:0000313" key="10">
    <source>
        <dbReference type="Proteomes" id="UP001614394"/>
    </source>
</evidence>
<feature type="compositionally biased region" description="Low complexity" evidence="7">
    <location>
        <begin position="163"/>
        <end position="186"/>
    </location>
</feature>
<sequence length="664" mass="70954">MGTMAPQTDRPGTLALTAEWVAERHGDSPALRFRAGGGWRDITYTQLRDTVRRAGCGLVALGVEPGDRLAILSETRPEWTYAHLAALAAGAVIVPVYPTAGDEEVAWVLSDSGTSVILCEDARQAAKVERLRDRLPQLRRVLVLSELDGLTAGTAPEGTAPDGATSEGTAAEGTAPEGSSGTPAPLDGDLLAELLARAGARKPEDLASIVYTSGTTGMPKGCRLTHGNFGAVQDATVPHIEGGLPGDTTYLYLPLAHMLAQLIQFTTLLVGGALCFFGGRIESIVAELAEVRPTHLPSVPRLFEKVHSQVLSLAESQEGGRERFEAAVALGVRAAELRDRGEELPPELREAYDAADAALFSLVRAVFGGRLRWATTGAAPIAPQTMDFLRACGLAVLEGYGMTESGGIIAVNHATDFRHGTVGRPIDGCEVRIADDGEVLARGANVFPGYHGDPDATSEALDSDGWLHTGDLGAFDADGYLKITGRKKDIVITSAGKNLTPTRIEFAIQQSRYVSRAVMIGDRRPYPVAVLTLDPDEIIGWASRTKKILGARPTRHPAVHALVQEIVDAANEQVARPARIRAFVILDEDLSVEAGELTPTLKLRRSVVAERYRDRIDALYAELAERPEHGEHPEHVESAERGESTEHVESGEGRESPEAVPGPR</sequence>
<evidence type="ECO:0000256" key="5">
    <source>
        <dbReference type="ARBA" id="ARBA00024484"/>
    </source>
</evidence>
<reference evidence="9 10" key="1">
    <citation type="submission" date="2024-10" db="EMBL/GenBank/DDBJ databases">
        <title>The Natural Products Discovery Center: Release of the First 8490 Sequenced Strains for Exploring Actinobacteria Biosynthetic Diversity.</title>
        <authorList>
            <person name="Kalkreuter E."/>
            <person name="Kautsar S.A."/>
            <person name="Yang D."/>
            <person name="Bader C.D."/>
            <person name="Teijaro C.N."/>
            <person name="Fluegel L."/>
            <person name="Davis C.M."/>
            <person name="Simpson J.R."/>
            <person name="Lauterbach L."/>
            <person name="Steele A.D."/>
            <person name="Gui C."/>
            <person name="Meng S."/>
            <person name="Li G."/>
            <person name="Viehrig K."/>
            <person name="Ye F."/>
            <person name="Su P."/>
            <person name="Kiefer A.F."/>
            <person name="Nichols A."/>
            <person name="Cepeda A.J."/>
            <person name="Yan W."/>
            <person name="Fan B."/>
            <person name="Jiang Y."/>
            <person name="Adhikari A."/>
            <person name="Zheng C.-J."/>
            <person name="Schuster L."/>
            <person name="Cowan T.M."/>
            <person name="Smanski M.J."/>
            <person name="Chevrette M.G."/>
            <person name="De Carvalho L.P.S."/>
            <person name="Shen B."/>
        </authorList>
    </citation>
    <scope>NUCLEOTIDE SEQUENCE [LARGE SCALE GENOMIC DNA]</scope>
    <source>
        <strain evidence="9 10">NPDC053399</strain>
    </source>
</reference>
<evidence type="ECO:0000256" key="6">
    <source>
        <dbReference type="ARBA" id="ARBA00032875"/>
    </source>
</evidence>
<evidence type="ECO:0000256" key="3">
    <source>
        <dbReference type="ARBA" id="ARBA00022832"/>
    </source>
</evidence>
<dbReference type="PROSITE" id="PS00455">
    <property type="entry name" value="AMP_BINDING"/>
    <property type="match status" value="1"/>
</dbReference>
<evidence type="ECO:0000256" key="7">
    <source>
        <dbReference type="SAM" id="MobiDB-lite"/>
    </source>
</evidence>
<dbReference type="CDD" id="cd05907">
    <property type="entry name" value="VL_LC_FACS_like"/>
    <property type="match status" value="1"/>
</dbReference>
<dbReference type="Pfam" id="PF23562">
    <property type="entry name" value="AMP-binding_C_3"/>
    <property type="match status" value="1"/>
</dbReference>
<dbReference type="Proteomes" id="UP001614394">
    <property type="component" value="Unassembled WGS sequence"/>
</dbReference>
<keyword evidence="2" id="KW-0436">Ligase</keyword>
<dbReference type="RefSeq" id="WP_399644629.1">
    <property type="nucleotide sequence ID" value="NZ_JBITYG010000001.1"/>
</dbReference>
<dbReference type="InterPro" id="IPR042099">
    <property type="entry name" value="ANL_N_sf"/>
</dbReference>
<protein>
    <recommendedName>
        <fullName evidence="6">Acyl-CoA synthetase</fullName>
    </recommendedName>
</protein>
<keyword evidence="4" id="KW-0443">Lipid metabolism</keyword>
<feature type="region of interest" description="Disordered" evidence="7">
    <location>
        <begin position="623"/>
        <end position="664"/>
    </location>
</feature>
<accession>A0ABW8C0L7</accession>
<dbReference type="Pfam" id="PF00501">
    <property type="entry name" value="AMP-binding"/>
    <property type="match status" value="1"/>
</dbReference>
<dbReference type="Gene3D" id="3.40.50.12780">
    <property type="entry name" value="N-terminal domain of ligase-like"/>
    <property type="match status" value="1"/>
</dbReference>
<dbReference type="InterPro" id="IPR000873">
    <property type="entry name" value="AMP-dep_synth/lig_dom"/>
</dbReference>
<feature type="compositionally biased region" description="Basic and acidic residues" evidence="7">
    <location>
        <begin position="623"/>
        <end position="657"/>
    </location>
</feature>
<evidence type="ECO:0000256" key="1">
    <source>
        <dbReference type="ARBA" id="ARBA00006432"/>
    </source>
</evidence>
<dbReference type="PANTHER" id="PTHR43272:SF32">
    <property type="entry name" value="AMP-DEPENDENT SYNTHETASE_LIGASE DOMAIN-CONTAINING PROTEIN"/>
    <property type="match status" value="1"/>
</dbReference>
<dbReference type="InterPro" id="IPR045851">
    <property type="entry name" value="AMP-bd_C_sf"/>
</dbReference>
<keyword evidence="3" id="KW-0276">Fatty acid metabolism</keyword>
<gene>
    <name evidence="9" type="ORF">ACIGXA_05555</name>
</gene>